<name>A0ABT1MBE2_9MYCO</name>
<dbReference type="InterPro" id="IPR027417">
    <property type="entry name" value="P-loop_NTPase"/>
</dbReference>
<dbReference type="PRINTS" id="PR00091">
    <property type="entry name" value="NITROGNASEII"/>
</dbReference>
<feature type="domain" description="AAA" evidence="1">
    <location>
        <begin position="4"/>
        <end position="169"/>
    </location>
</feature>
<dbReference type="InterPro" id="IPR050678">
    <property type="entry name" value="DNA_Partitioning_ATPase"/>
</dbReference>
<dbReference type="CDD" id="cd02042">
    <property type="entry name" value="ParAB_family"/>
    <property type="match status" value="1"/>
</dbReference>
<reference evidence="2 3" key="1">
    <citation type="submission" date="2022-06" db="EMBL/GenBank/DDBJ databases">
        <title>Mycolicibacterium sp. CAU 1645 isolated from seawater.</title>
        <authorList>
            <person name="Kim W."/>
        </authorList>
    </citation>
    <scope>NUCLEOTIDE SEQUENCE [LARGE SCALE GENOMIC DNA]</scope>
    <source>
        <strain evidence="2 3">CAU 1645</strain>
    </source>
</reference>
<dbReference type="Proteomes" id="UP001651690">
    <property type="component" value="Unassembled WGS sequence"/>
</dbReference>
<evidence type="ECO:0000313" key="2">
    <source>
        <dbReference type="EMBL" id="MCP9276496.1"/>
    </source>
</evidence>
<dbReference type="PANTHER" id="PTHR13696:SF99">
    <property type="entry name" value="COBYRINIC ACID AC-DIAMIDE SYNTHASE"/>
    <property type="match status" value="1"/>
</dbReference>
<accession>A0ABT1MBE2</accession>
<dbReference type="RefSeq" id="WP_255064544.1">
    <property type="nucleotide sequence ID" value="NZ_JANDBD010000017.1"/>
</dbReference>
<dbReference type="PANTHER" id="PTHR13696">
    <property type="entry name" value="P-LOOP CONTAINING NUCLEOSIDE TRIPHOSPHATE HYDROLASE"/>
    <property type="match status" value="1"/>
</dbReference>
<sequence>MKAEVIAIANHKGGVGKSFTSVNLAAGLARAGWRTLLVDCDPQANSTSMFDPDDDVECDVYDLIKEVAPIEKVLRPTRIPNLDLIPSTLAVAKLDQELVTMHRRESQLALALQPVSHDYDAIILDLSPNLGQLVITALSAADWLIVPTDASKWGRRGVNMFLEWSDILRRHQVLSATLLGVLLTKYEDRTLISRDTLKRLTADGLPLFTTTIPKRTAAERMVNELLVVGDENADADLAQAYAHFTVEVMSLVDEGRRNRGKHHA</sequence>
<organism evidence="2 3">
    <name type="scientific">Mycolicibacterium arenosum</name>
    <dbReference type="NCBI Taxonomy" id="2952157"/>
    <lineage>
        <taxon>Bacteria</taxon>
        <taxon>Bacillati</taxon>
        <taxon>Actinomycetota</taxon>
        <taxon>Actinomycetes</taxon>
        <taxon>Mycobacteriales</taxon>
        <taxon>Mycobacteriaceae</taxon>
        <taxon>Mycolicibacterium</taxon>
    </lineage>
</organism>
<proteinExistence type="predicted"/>
<dbReference type="InterPro" id="IPR025669">
    <property type="entry name" value="AAA_dom"/>
</dbReference>
<keyword evidence="3" id="KW-1185">Reference proteome</keyword>
<evidence type="ECO:0000259" key="1">
    <source>
        <dbReference type="Pfam" id="PF13614"/>
    </source>
</evidence>
<gene>
    <name evidence="2" type="ORF">NM203_30340</name>
</gene>
<dbReference type="EMBL" id="JANDBD010000017">
    <property type="protein sequence ID" value="MCP9276496.1"/>
    <property type="molecule type" value="Genomic_DNA"/>
</dbReference>
<dbReference type="SUPFAM" id="SSF52540">
    <property type="entry name" value="P-loop containing nucleoside triphosphate hydrolases"/>
    <property type="match status" value="1"/>
</dbReference>
<comment type="caution">
    <text evidence="2">The sequence shown here is derived from an EMBL/GenBank/DDBJ whole genome shotgun (WGS) entry which is preliminary data.</text>
</comment>
<dbReference type="Gene3D" id="3.40.50.300">
    <property type="entry name" value="P-loop containing nucleotide triphosphate hydrolases"/>
    <property type="match status" value="1"/>
</dbReference>
<dbReference type="Pfam" id="PF13614">
    <property type="entry name" value="AAA_31"/>
    <property type="match status" value="1"/>
</dbReference>
<protein>
    <submittedName>
        <fullName evidence="2">AAA family ATPase</fullName>
    </submittedName>
</protein>
<evidence type="ECO:0000313" key="3">
    <source>
        <dbReference type="Proteomes" id="UP001651690"/>
    </source>
</evidence>